<dbReference type="SUPFAM" id="SSF47095">
    <property type="entry name" value="HMG-box"/>
    <property type="match status" value="1"/>
</dbReference>
<dbReference type="EMBL" id="CAJNOI010000220">
    <property type="protein sequence ID" value="CAF1192720.1"/>
    <property type="molecule type" value="Genomic_DNA"/>
</dbReference>
<dbReference type="Proteomes" id="UP000663877">
    <property type="component" value="Unassembled WGS sequence"/>
</dbReference>
<dbReference type="InterPro" id="IPR009071">
    <property type="entry name" value="HMG_box_dom"/>
</dbReference>
<feature type="region of interest" description="Disordered" evidence="13">
    <location>
        <begin position="107"/>
        <end position="176"/>
    </location>
</feature>
<evidence type="ECO:0000256" key="3">
    <source>
        <dbReference type="ARBA" id="ARBA00019052"/>
    </source>
</evidence>
<keyword evidence="18" id="KW-1185">Reference proteome</keyword>
<dbReference type="GO" id="GO:0016607">
    <property type="term" value="C:nuclear speck"/>
    <property type="evidence" value="ECO:0007669"/>
    <property type="project" value="UniProtKB-SubCell"/>
</dbReference>
<keyword evidence="8" id="KW-0010">Activator</keyword>
<dbReference type="Pfam" id="PF00505">
    <property type="entry name" value="HMG_box"/>
    <property type="match status" value="1"/>
</dbReference>
<evidence type="ECO:0000256" key="13">
    <source>
        <dbReference type="SAM" id="MobiDB-lite"/>
    </source>
</evidence>
<feature type="domain" description="HMG box" evidence="14">
    <location>
        <begin position="46"/>
        <end position="114"/>
    </location>
</feature>
<protein>
    <recommendedName>
        <fullName evidence="3">Sex-determining region Y protein</fullName>
    </recommendedName>
    <alternativeName>
        <fullName evidence="10">Testis-determining factor</fullName>
    </alternativeName>
</protein>
<sequence>MSSSGCSDATSLQNTVLSNIVTSALGQLNWAELEQKQPKPIKPIHVKRPMNAFMVWAQAARKNLTTNLSVVNNAQLSKTLGKLWKALPQEQRRPFVEEAERIREQHKRDYPEYRYQPKRKVKNARYHPYSTPNTSKSSSSPSSLSANDISVQSDQHPPMTSSPCSSSIDEPQTTNLSTFIPAFPPQHMYSNKFVKHDDHDNDESACSSKENYVPVSYYSETANIEGDNEYDTMTNGIYSTPAMQSNEHFSYSNMYNPYYQSFTHHHGITDYDNTTRYNPNYGLISYDSSYMTYPSPTTNFNYMNNLYPSTQ</sequence>
<feature type="compositionally biased region" description="Basic residues" evidence="13">
    <location>
        <begin position="116"/>
        <end position="125"/>
    </location>
</feature>
<dbReference type="EMBL" id="CAJNOM010000508">
    <property type="protein sequence ID" value="CAF1476812.1"/>
    <property type="molecule type" value="Genomic_DNA"/>
</dbReference>
<dbReference type="GO" id="GO:0007548">
    <property type="term" value="P:sex differentiation"/>
    <property type="evidence" value="ECO:0007669"/>
    <property type="project" value="UniProtKB-KW"/>
</dbReference>
<accession>A0A815RLW0</accession>
<evidence type="ECO:0000313" key="15">
    <source>
        <dbReference type="EMBL" id="CAF1192720.1"/>
    </source>
</evidence>
<keyword evidence="4" id="KW-0221">Differentiation</keyword>
<feature type="DNA-binding region" description="HMG box" evidence="12">
    <location>
        <begin position="46"/>
        <end position="114"/>
    </location>
</feature>
<dbReference type="PANTHER" id="PTHR10270">
    <property type="entry name" value="SOX TRANSCRIPTION FACTOR"/>
    <property type="match status" value="1"/>
</dbReference>
<dbReference type="Proteomes" id="UP000663832">
    <property type="component" value="Unassembled WGS sequence"/>
</dbReference>
<evidence type="ECO:0000313" key="16">
    <source>
        <dbReference type="EMBL" id="CAF1476812.1"/>
    </source>
</evidence>
<dbReference type="PANTHER" id="PTHR10270:SF161">
    <property type="entry name" value="SEX-DETERMINING REGION Y PROTEIN"/>
    <property type="match status" value="1"/>
</dbReference>
<keyword evidence="9" id="KW-0804">Transcription</keyword>
<keyword evidence="12" id="KW-0539">Nucleus</keyword>
<evidence type="ECO:0000256" key="6">
    <source>
        <dbReference type="ARBA" id="ARBA00022928"/>
    </source>
</evidence>
<evidence type="ECO:0000256" key="2">
    <source>
        <dbReference type="ARBA" id="ARBA00005998"/>
    </source>
</evidence>
<evidence type="ECO:0000256" key="5">
    <source>
        <dbReference type="ARBA" id="ARBA00022860"/>
    </source>
</evidence>
<keyword evidence="6" id="KW-0726">Sexual differentiation</keyword>
<evidence type="ECO:0000256" key="1">
    <source>
        <dbReference type="ARBA" id="ARBA00004324"/>
    </source>
</evidence>
<evidence type="ECO:0000256" key="12">
    <source>
        <dbReference type="PROSITE-ProRule" id="PRU00267"/>
    </source>
</evidence>
<feature type="compositionally biased region" description="Polar residues" evidence="13">
    <location>
        <begin position="146"/>
        <end position="176"/>
    </location>
</feature>
<name>A0A815RLW0_9BILA</name>
<dbReference type="InterPro" id="IPR050140">
    <property type="entry name" value="SRY-related_HMG-box_TF-like"/>
</dbReference>
<evidence type="ECO:0000256" key="7">
    <source>
        <dbReference type="ARBA" id="ARBA00023125"/>
    </source>
</evidence>
<dbReference type="SMART" id="SM00398">
    <property type="entry name" value="HMG"/>
    <property type="match status" value="1"/>
</dbReference>
<comment type="caution">
    <text evidence="16">The sequence shown here is derived from an EMBL/GenBank/DDBJ whole genome shotgun (WGS) entry which is preliminary data.</text>
</comment>
<comment type="similarity">
    <text evidence="2">Belongs to the SRY family.</text>
</comment>
<keyword evidence="5" id="KW-0112">Calmodulin-binding</keyword>
<dbReference type="GO" id="GO:0000978">
    <property type="term" value="F:RNA polymerase II cis-regulatory region sequence-specific DNA binding"/>
    <property type="evidence" value="ECO:0007669"/>
    <property type="project" value="TreeGrafter"/>
</dbReference>
<evidence type="ECO:0000256" key="8">
    <source>
        <dbReference type="ARBA" id="ARBA00023159"/>
    </source>
</evidence>
<feature type="compositionally biased region" description="Low complexity" evidence="13">
    <location>
        <begin position="130"/>
        <end position="145"/>
    </location>
</feature>
<dbReference type="GO" id="GO:0030154">
    <property type="term" value="P:cell differentiation"/>
    <property type="evidence" value="ECO:0007669"/>
    <property type="project" value="UniProtKB-KW"/>
</dbReference>
<comment type="function">
    <text evidence="11">Transcriptional regulator that controls a genetic switch in male development. It is necessary and sufficient for initiating male sex determination by directing the development of supporting cell precursors (pre-Sertoli cells) as Sertoli rather than granulosa cells. Involved in different aspects of gene regulation including promoter activation or repression. Binds to the DNA consensus sequence 5'-[AT]AACAA[AT]-3'. SRY HMG box recognizes DNA by partial intercalation in the minor groove and promotes DNA bending. Also involved in pre-mRNA splicing. In male adult brain involved in the maintenance of motor functions of dopaminergic neurons.</text>
</comment>
<dbReference type="Gene3D" id="1.10.30.10">
    <property type="entry name" value="High mobility group box domain"/>
    <property type="match status" value="1"/>
</dbReference>
<keyword evidence="7 12" id="KW-0238">DNA-binding</keyword>
<evidence type="ECO:0000256" key="4">
    <source>
        <dbReference type="ARBA" id="ARBA00022782"/>
    </source>
</evidence>
<evidence type="ECO:0000313" key="18">
    <source>
        <dbReference type="Proteomes" id="UP000663832"/>
    </source>
</evidence>
<proteinExistence type="inferred from homology"/>
<dbReference type="InterPro" id="IPR036910">
    <property type="entry name" value="HMG_box_dom_sf"/>
</dbReference>
<dbReference type="OrthoDB" id="6247875at2759"/>
<evidence type="ECO:0000256" key="10">
    <source>
        <dbReference type="ARBA" id="ARBA00032498"/>
    </source>
</evidence>
<organism evidence="16 18">
    <name type="scientific">Adineta steineri</name>
    <dbReference type="NCBI Taxonomy" id="433720"/>
    <lineage>
        <taxon>Eukaryota</taxon>
        <taxon>Metazoa</taxon>
        <taxon>Spiralia</taxon>
        <taxon>Gnathifera</taxon>
        <taxon>Rotifera</taxon>
        <taxon>Eurotatoria</taxon>
        <taxon>Bdelloidea</taxon>
        <taxon>Adinetida</taxon>
        <taxon>Adinetidae</taxon>
        <taxon>Adineta</taxon>
    </lineage>
</organism>
<dbReference type="GO" id="GO:0001228">
    <property type="term" value="F:DNA-binding transcription activator activity, RNA polymerase II-specific"/>
    <property type="evidence" value="ECO:0007669"/>
    <property type="project" value="TreeGrafter"/>
</dbReference>
<gene>
    <name evidence="15" type="ORF">BJG266_LOCUS26431</name>
    <name evidence="16" type="ORF">QVE165_LOCUS41964</name>
    <name evidence="17" type="ORF">QVE165_LOCUS42159</name>
</gene>
<evidence type="ECO:0000256" key="11">
    <source>
        <dbReference type="ARBA" id="ARBA00045821"/>
    </source>
</evidence>
<dbReference type="AlphaFoldDB" id="A0A815RLW0"/>
<evidence type="ECO:0000313" key="17">
    <source>
        <dbReference type="EMBL" id="CAF1479743.1"/>
    </source>
</evidence>
<evidence type="ECO:0000259" key="14">
    <source>
        <dbReference type="PROSITE" id="PS50118"/>
    </source>
</evidence>
<dbReference type="EMBL" id="CAJNOM010000514">
    <property type="protein sequence ID" value="CAF1479743.1"/>
    <property type="molecule type" value="Genomic_DNA"/>
</dbReference>
<evidence type="ECO:0000256" key="9">
    <source>
        <dbReference type="ARBA" id="ARBA00023163"/>
    </source>
</evidence>
<dbReference type="GO" id="GO:0005516">
    <property type="term" value="F:calmodulin binding"/>
    <property type="evidence" value="ECO:0007669"/>
    <property type="project" value="UniProtKB-KW"/>
</dbReference>
<comment type="subcellular location">
    <subcellularLocation>
        <location evidence="1">Nucleus speckle</location>
    </subcellularLocation>
</comment>
<reference evidence="16" key="1">
    <citation type="submission" date="2021-02" db="EMBL/GenBank/DDBJ databases">
        <authorList>
            <person name="Nowell W R."/>
        </authorList>
    </citation>
    <scope>NUCLEOTIDE SEQUENCE</scope>
</reference>
<dbReference type="PROSITE" id="PS50118">
    <property type="entry name" value="HMG_BOX_2"/>
    <property type="match status" value="1"/>
</dbReference>